<reference evidence="1" key="2">
    <citation type="submission" date="2023-02" db="EMBL/GenBank/DDBJ databases">
        <authorList>
            <person name="Swenson N.G."/>
            <person name="Wegrzyn J.L."/>
            <person name="Mcevoy S.L."/>
        </authorList>
    </citation>
    <scope>NUCLEOTIDE SEQUENCE</scope>
    <source>
        <strain evidence="1">91603</strain>
        <tissue evidence="1">Leaf</tissue>
    </source>
</reference>
<dbReference type="AlphaFoldDB" id="A0AAD5NX61"/>
<dbReference type="Proteomes" id="UP001064489">
    <property type="component" value="Chromosome 3"/>
</dbReference>
<comment type="caution">
    <text evidence="1">The sequence shown here is derived from an EMBL/GenBank/DDBJ whole genome shotgun (WGS) entry which is preliminary data.</text>
</comment>
<reference evidence="1" key="1">
    <citation type="journal article" date="2022" name="Plant J.">
        <title>Strategies of tolerance reflected in two North American maple genomes.</title>
        <authorList>
            <person name="McEvoy S.L."/>
            <person name="Sezen U.U."/>
            <person name="Trouern-Trend A."/>
            <person name="McMahon S.M."/>
            <person name="Schaberg P.G."/>
            <person name="Yang J."/>
            <person name="Wegrzyn J.L."/>
            <person name="Swenson N.G."/>
        </authorList>
    </citation>
    <scope>NUCLEOTIDE SEQUENCE</scope>
    <source>
        <strain evidence="1">91603</strain>
    </source>
</reference>
<gene>
    <name evidence="1" type="ORF">LWI28_018942</name>
</gene>
<sequence length="206" mass="21867">MSRTRQTATRSAVGGCTGRQRSELYPPFASVLGLALGDLVVDPPGQSVSMHCSGTCRPIVSFGCSTAGGTEIADAGLLHQSPSSLFPALLIVLYTARTVTGLVAVSALGIAAETPACPTGCFPALATSKRTEKKVDKTASFAIAELASKDNIVNMLQWWCGVDYGLVVGLGIYRGFLGGQWFSLFYVFDVNRVRVLGSLMEWLRII</sequence>
<accession>A0AAD5NX61</accession>
<dbReference type="EMBL" id="JAJSOW010000100">
    <property type="protein sequence ID" value="KAI9186600.1"/>
    <property type="molecule type" value="Genomic_DNA"/>
</dbReference>
<organism evidence="1 2">
    <name type="scientific">Acer negundo</name>
    <name type="common">Box elder</name>
    <dbReference type="NCBI Taxonomy" id="4023"/>
    <lineage>
        <taxon>Eukaryota</taxon>
        <taxon>Viridiplantae</taxon>
        <taxon>Streptophyta</taxon>
        <taxon>Embryophyta</taxon>
        <taxon>Tracheophyta</taxon>
        <taxon>Spermatophyta</taxon>
        <taxon>Magnoliopsida</taxon>
        <taxon>eudicotyledons</taxon>
        <taxon>Gunneridae</taxon>
        <taxon>Pentapetalae</taxon>
        <taxon>rosids</taxon>
        <taxon>malvids</taxon>
        <taxon>Sapindales</taxon>
        <taxon>Sapindaceae</taxon>
        <taxon>Hippocastanoideae</taxon>
        <taxon>Acereae</taxon>
        <taxon>Acer</taxon>
    </lineage>
</organism>
<keyword evidence="2" id="KW-1185">Reference proteome</keyword>
<evidence type="ECO:0000313" key="2">
    <source>
        <dbReference type="Proteomes" id="UP001064489"/>
    </source>
</evidence>
<proteinExistence type="predicted"/>
<protein>
    <submittedName>
        <fullName evidence="1">Uncharacterized protein</fullName>
    </submittedName>
</protein>
<evidence type="ECO:0000313" key="1">
    <source>
        <dbReference type="EMBL" id="KAI9186600.1"/>
    </source>
</evidence>
<name>A0AAD5NX61_ACENE</name>